<dbReference type="GO" id="GO:0016747">
    <property type="term" value="F:acyltransferase activity, transferring groups other than amino-acyl groups"/>
    <property type="evidence" value="ECO:0007669"/>
    <property type="project" value="InterPro"/>
</dbReference>
<sequence>MNMGYDFRLAKNNEIDTIFSLYKKRIQWMDKSGIQQWNMTNYLEVYPISYYADRQRLGELYVLSKEDVVIGAVVLLQSDECWPQMADSPAYYVHNLVTELSVIGAGKIILSEVEKMAISKGIQFLRLDCAVDNKFLNEYYESMGYKMVGCCKEGAYIGNKREKELH</sequence>
<evidence type="ECO:0000313" key="3">
    <source>
        <dbReference type="Proteomes" id="UP000824221"/>
    </source>
</evidence>
<evidence type="ECO:0000313" key="2">
    <source>
        <dbReference type="EMBL" id="HJA01912.1"/>
    </source>
</evidence>
<feature type="domain" description="N-acetyltransferase" evidence="1">
    <location>
        <begin position="5"/>
        <end position="166"/>
    </location>
</feature>
<dbReference type="Pfam" id="PF00583">
    <property type="entry name" value="Acetyltransf_1"/>
    <property type="match status" value="1"/>
</dbReference>
<dbReference type="SUPFAM" id="SSF55729">
    <property type="entry name" value="Acyl-CoA N-acyltransferases (Nat)"/>
    <property type="match status" value="1"/>
</dbReference>
<comment type="caution">
    <text evidence="2">The sequence shown here is derived from an EMBL/GenBank/DDBJ whole genome shotgun (WGS) entry which is preliminary data.</text>
</comment>
<evidence type="ECO:0000259" key="1">
    <source>
        <dbReference type="PROSITE" id="PS51186"/>
    </source>
</evidence>
<dbReference type="EMBL" id="DXAJ01000018">
    <property type="protein sequence ID" value="HJA01912.1"/>
    <property type="molecule type" value="Genomic_DNA"/>
</dbReference>
<reference evidence="2" key="2">
    <citation type="submission" date="2021-04" db="EMBL/GenBank/DDBJ databases">
        <authorList>
            <person name="Gilroy R."/>
        </authorList>
    </citation>
    <scope>NUCLEOTIDE SEQUENCE</scope>
    <source>
        <strain evidence="2">CHK156-179</strain>
    </source>
</reference>
<dbReference type="Gene3D" id="3.40.630.30">
    <property type="match status" value="1"/>
</dbReference>
<dbReference type="AlphaFoldDB" id="A0A9D2GZS0"/>
<gene>
    <name evidence="2" type="ORF">H9797_00830</name>
</gene>
<dbReference type="InterPro" id="IPR016181">
    <property type="entry name" value="Acyl_CoA_acyltransferase"/>
</dbReference>
<dbReference type="Proteomes" id="UP000824221">
    <property type="component" value="Unassembled WGS sequence"/>
</dbReference>
<accession>A0A9D2GZS0</accession>
<reference evidence="2" key="1">
    <citation type="journal article" date="2021" name="PeerJ">
        <title>Extensive microbial diversity within the chicken gut microbiome revealed by metagenomics and culture.</title>
        <authorList>
            <person name="Gilroy R."/>
            <person name="Ravi A."/>
            <person name="Getino M."/>
            <person name="Pursley I."/>
            <person name="Horton D.L."/>
            <person name="Alikhan N.F."/>
            <person name="Baker D."/>
            <person name="Gharbi K."/>
            <person name="Hall N."/>
            <person name="Watson M."/>
            <person name="Adriaenssens E.M."/>
            <person name="Foster-Nyarko E."/>
            <person name="Jarju S."/>
            <person name="Secka A."/>
            <person name="Antonio M."/>
            <person name="Oren A."/>
            <person name="Chaudhuri R.R."/>
            <person name="La Ragione R."/>
            <person name="Hildebrand F."/>
            <person name="Pallen M.J."/>
        </authorList>
    </citation>
    <scope>NUCLEOTIDE SEQUENCE</scope>
    <source>
        <strain evidence="2">CHK156-179</strain>
    </source>
</reference>
<dbReference type="InterPro" id="IPR000182">
    <property type="entry name" value="GNAT_dom"/>
</dbReference>
<organism evidence="2 3">
    <name type="scientific">Candidatus Gallimonas gallistercoris</name>
    <dbReference type="NCBI Taxonomy" id="2838602"/>
    <lineage>
        <taxon>Bacteria</taxon>
        <taxon>Bacillati</taxon>
        <taxon>Bacillota</taxon>
        <taxon>Clostridia</taxon>
        <taxon>Candidatus Gallimonas</taxon>
    </lineage>
</organism>
<protein>
    <submittedName>
        <fullName evidence="2">GNAT family N-acetyltransferase</fullName>
    </submittedName>
</protein>
<name>A0A9D2GZS0_9FIRM</name>
<dbReference type="PROSITE" id="PS51186">
    <property type="entry name" value="GNAT"/>
    <property type="match status" value="1"/>
</dbReference>
<proteinExistence type="predicted"/>